<evidence type="ECO:0000256" key="1">
    <source>
        <dbReference type="SAM" id="Phobius"/>
    </source>
</evidence>
<evidence type="ECO:0000313" key="3">
    <source>
        <dbReference type="Proteomes" id="UP000637720"/>
    </source>
</evidence>
<dbReference type="RefSeq" id="WP_188817027.1">
    <property type="nucleotide sequence ID" value="NZ_BMOF01000016.1"/>
</dbReference>
<keyword evidence="1" id="KW-0812">Transmembrane</keyword>
<organism evidence="2 3">
    <name type="scientific">Calditerricola satsumensis</name>
    <dbReference type="NCBI Taxonomy" id="373054"/>
    <lineage>
        <taxon>Bacteria</taxon>
        <taxon>Bacillati</taxon>
        <taxon>Bacillota</taxon>
        <taxon>Bacilli</taxon>
        <taxon>Bacillales</taxon>
        <taxon>Bacillaceae</taxon>
        <taxon>Calditerricola</taxon>
    </lineage>
</organism>
<accession>A0A8J3B9D9</accession>
<comment type="caution">
    <text evidence="2">The sequence shown here is derived from an EMBL/GenBank/DDBJ whole genome shotgun (WGS) entry which is preliminary data.</text>
</comment>
<feature type="transmembrane region" description="Helical" evidence="1">
    <location>
        <begin position="17"/>
        <end position="37"/>
    </location>
</feature>
<feature type="transmembrane region" description="Helical" evidence="1">
    <location>
        <begin position="141"/>
        <end position="166"/>
    </location>
</feature>
<keyword evidence="1" id="KW-0472">Membrane</keyword>
<reference evidence="2" key="2">
    <citation type="submission" date="2020-09" db="EMBL/GenBank/DDBJ databases">
        <authorList>
            <person name="Sun Q."/>
            <person name="Ohkuma M."/>
        </authorList>
    </citation>
    <scope>NUCLEOTIDE SEQUENCE</scope>
    <source>
        <strain evidence="2">JCM 14719</strain>
    </source>
</reference>
<feature type="transmembrane region" description="Helical" evidence="1">
    <location>
        <begin position="99"/>
        <end position="121"/>
    </location>
</feature>
<dbReference type="EMBL" id="BMOF01000016">
    <property type="protein sequence ID" value="GGJ98641.1"/>
    <property type="molecule type" value="Genomic_DNA"/>
</dbReference>
<name>A0A8J3B9D9_9BACI</name>
<proteinExistence type="predicted"/>
<protein>
    <submittedName>
        <fullName evidence="2">Bacitracin ABC transporter permease</fullName>
    </submittedName>
</protein>
<reference evidence="2" key="1">
    <citation type="journal article" date="2014" name="Int. J. Syst. Evol. Microbiol.">
        <title>Complete genome sequence of Corynebacterium casei LMG S-19264T (=DSM 44701T), isolated from a smear-ripened cheese.</title>
        <authorList>
            <consortium name="US DOE Joint Genome Institute (JGI-PGF)"/>
            <person name="Walter F."/>
            <person name="Albersmeier A."/>
            <person name="Kalinowski J."/>
            <person name="Ruckert C."/>
        </authorList>
    </citation>
    <scope>NUCLEOTIDE SEQUENCE</scope>
    <source>
        <strain evidence="2">JCM 14719</strain>
    </source>
</reference>
<dbReference type="Pfam" id="PF12730">
    <property type="entry name" value="ABC2_membrane_4"/>
    <property type="match status" value="1"/>
</dbReference>
<evidence type="ECO:0000313" key="2">
    <source>
        <dbReference type="EMBL" id="GGJ98641.1"/>
    </source>
</evidence>
<feature type="transmembrane region" description="Helical" evidence="1">
    <location>
        <begin position="57"/>
        <end position="78"/>
    </location>
</feature>
<keyword evidence="1" id="KW-1133">Transmembrane helix</keyword>
<keyword evidence="3" id="KW-1185">Reference proteome</keyword>
<dbReference type="Proteomes" id="UP000637720">
    <property type="component" value="Unassembled WGS sequence"/>
</dbReference>
<feature type="transmembrane region" description="Helical" evidence="1">
    <location>
        <begin position="173"/>
        <end position="198"/>
    </location>
</feature>
<gene>
    <name evidence="2" type="primary">bcrB</name>
    <name evidence="2" type="ORF">GCM10007043_10790</name>
</gene>
<feature type="transmembrane region" description="Helical" evidence="1">
    <location>
        <begin position="218"/>
        <end position="240"/>
    </location>
</feature>
<dbReference type="AlphaFoldDB" id="A0A8J3B9D9"/>
<sequence>MRDILYAEWLKLKRSKVWWLVVLGPGLPALLTFAIYLNGQRLTGRVVNWDAFFQTSGLLLNAMLAPALFALLAGYVLVREYQEHTISALLTYPRPRWKFYLGKWLILVPFAFLVFALGYLYTVGAGFALRHEPLVAKTLWVYAQAFGIMAVCNVALIPLALVAALIGKSLIPAVALGIGAVVVSVQILNSDFLTFFPWTAGTALVIAFVDPESVSFSAFHAAATLFLSFVVPFVVGLYIFNKMDVHGGS</sequence>